<keyword evidence="1" id="KW-0649">Protein kinase inhibitor</keyword>
<name>A0ABR0VY37_REHGL</name>
<organism evidence="4 5">
    <name type="scientific">Rehmannia glutinosa</name>
    <name type="common">Chinese foxglove</name>
    <dbReference type="NCBI Taxonomy" id="99300"/>
    <lineage>
        <taxon>Eukaryota</taxon>
        <taxon>Viridiplantae</taxon>
        <taxon>Streptophyta</taxon>
        <taxon>Embryophyta</taxon>
        <taxon>Tracheophyta</taxon>
        <taxon>Spermatophyta</taxon>
        <taxon>Magnoliopsida</taxon>
        <taxon>eudicotyledons</taxon>
        <taxon>Gunneridae</taxon>
        <taxon>Pentapetalae</taxon>
        <taxon>asterids</taxon>
        <taxon>lamiids</taxon>
        <taxon>Lamiales</taxon>
        <taxon>Orobanchaceae</taxon>
        <taxon>Rehmannieae</taxon>
        <taxon>Rehmannia</taxon>
    </lineage>
</organism>
<feature type="region of interest" description="Disordered" evidence="3">
    <location>
        <begin position="1"/>
        <end position="58"/>
    </location>
</feature>
<proteinExistence type="predicted"/>
<feature type="region of interest" description="Disordered" evidence="3">
    <location>
        <begin position="71"/>
        <end position="117"/>
    </location>
</feature>
<keyword evidence="5" id="KW-1185">Reference proteome</keyword>
<accession>A0ABR0VY37</accession>
<evidence type="ECO:0000313" key="4">
    <source>
        <dbReference type="EMBL" id="KAK6140243.1"/>
    </source>
</evidence>
<dbReference type="Proteomes" id="UP001318860">
    <property type="component" value="Unassembled WGS sequence"/>
</dbReference>
<evidence type="ECO:0000313" key="5">
    <source>
        <dbReference type="Proteomes" id="UP001318860"/>
    </source>
</evidence>
<dbReference type="EMBL" id="JABTTQ020000346">
    <property type="protein sequence ID" value="KAK6140243.1"/>
    <property type="molecule type" value="Genomic_DNA"/>
</dbReference>
<sequence>MSESNNQPQFVPVENEEDKKESMAENLIDRDDDDDGDGDRKELEEIHKNEGEISDKAAATVNSNYRDLGKQIAEDDDGFKTPTSVEHRIPAMTECPPAPRKPRPNLKRKAASTSRCLEKLDDQSEEIQSRDKIVVI</sequence>
<feature type="compositionally biased region" description="Basic and acidic residues" evidence="3">
    <location>
        <begin position="17"/>
        <end position="29"/>
    </location>
</feature>
<evidence type="ECO:0000256" key="1">
    <source>
        <dbReference type="ARBA" id="ARBA00023013"/>
    </source>
</evidence>
<evidence type="ECO:0000256" key="2">
    <source>
        <dbReference type="ARBA" id="ARBA00023306"/>
    </source>
</evidence>
<dbReference type="InterPro" id="IPR040389">
    <property type="entry name" value="SMR"/>
</dbReference>
<protein>
    <submittedName>
        <fullName evidence="4">Uncharacterized protein</fullName>
    </submittedName>
</protein>
<feature type="compositionally biased region" description="Basic and acidic residues" evidence="3">
    <location>
        <begin position="38"/>
        <end position="55"/>
    </location>
</feature>
<feature type="compositionally biased region" description="Basic residues" evidence="3">
    <location>
        <begin position="100"/>
        <end position="110"/>
    </location>
</feature>
<dbReference type="PANTHER" id="PTHR33142">
    <property type="entry name" value="CYCLIN-DEPENDENT PROTEIN KINASE INHIBITOR SMR13"/>
    <property type="match status" value="1"/>
</dbReference>
<keyword evidence="2" id="KW-0131">Cell cycle</keyword>
<comment type="caution">
    <text evidence="4">The sequence shown here is derived from an EMBL/GenBank/DDBJ whole genome shotgun (WGS) entry which is preliminary data.</text>
</comment>
<reference evidence="4 5" key="1">
    <citation type="journal article" date="2021" name="Comput. Struct. Biotechnol. J.">
        <title>De novo genome assembly of the potent medicinal plant Rehmannia glutinosa using nanopore technology.</title>
        <authorList>
            <person name="Ma L."/>
            <person name="Dong C."/>
            <person name="Song C."/>
            <person name="Wang X."/>
            <person name="Zheng X."/>
            <person name="Niu Y."/>
            <person name="Chen S."/>
            <person name="Feng W."/>
        </authorList>
    </citation>
    <scope>NUCLEOTIDE SEQUENCE [LARGE SCALE GENOMIC DNA]</scope>
    <source>
        <strain evidence="4">DH-2019</strain>
    </source>
</reference>
<evidence type="ECO:0000256" key="3">
    <source>
        <dbReference type="SAM" id="MobiDB-lite"/>
    </source>
</evidence>
<dbReference type="PANTHER" id="PTHR33142:SF114">
    <property type="entry name" value="CYCLIN-DEPENDENT PROTEIN KINASE INHIBITOR SMR14"/>
    <property type="match status" value="1"/>
</dbReference>
<gene>
    <name evidence="4" type="ORF">DH2020_026041</name>
</gene>